<dbReference type="InterPro" id="IPR015496">
    <property type="entry name" value="Ubiquilin"/>
</dbReference>
<feature type="domain" description="Ubiquitin-like" evidence="1">
    <location>
        <begin position="1"/>
        <end position="77"/>
    </location>
</feature>
<name>A0A183DNB1_9BILA</name>
<dbReference type="EMBL" id="UYRT01077878">
    <property type="protein sequence ID" value="VDN17123.1"/>
    <property type="molecule type" value="Genomic_DNA"/>
</dbReference>
<dbReference type="SMART" id="SM00213">
    <property type="entry name" value="UBQ"/>
    <property type="match status" value="1"/>
</dbReference>
<dbReference type="OrthoDB" id="5845371at2759"/>
<gene>
    <name evidence="2" type="ORF">GPUH_LOCUS10202</name>
</gene>
<reference evidence="2 3" key="2">
    <citation type="submission" date="2018-11" db="EMBL/GenBank/DDBJ databases">
        <authorList>
            <consortium name="Pathogen Informatics"/>
        </authorList>
    </citation>
    <scope>NUCLEOTIDE SEQUENCE [LARGE SCALE GENOMIC DNA]</scope>
</reference>
<reference evidence="4" key="1">
    <citation type="submission" date="2016-06" db="UniProtKB">
        <authorList>
            <consortium name="WormBaseParasite"/>
        </authorList>
    </citation>
    <scope>IDENTIFICATION</scope>
</reference>
<dbReference type="PANTHER" id="PTHR10677">
    <property type="entry name" value="UBIQUILIN"/>
    <property type="match status" value="1"/>
</dbReference>
<organism evidence="4">
    <name type="scientific">Gongylonema pulchrum</name>
    <dbReference type="NCBI Taxonomy" id="637853"/>
    <lineage>
        <taxon>Eukaryota</taxon>
        <taxon>Metazoa</taxon>
        <taxon>Ecdysozoa</taxon>
        <taxon>Nematoda</taxon>
        <taxon>Chromadorea</taxon>
        <taxon>Rhabditida</taxon>
        <taxon>Spirurina</taxon>
        <taxon>Spiruromorpha</taxon>
        <taxon>Spiruroidea</taxon>
        <taxon>Gongylonematidae</taxon>
        <taxon>Gongylonema</taxon>
    </lineage>
</organism>
<dbReference type="Proteomes" id="UP000271098">
    <property type="component" value="Unassembled WGS sequence"/>
</dbReference>
<dbReference type="Pfam" id="PF00240">
    <property type="entry name" value="ubiquitin"/>
    <property type="match status" value="1"/>
</dbReference>
<dbReference type="AlphaFoldDB" id="A0A183DNB1"/>
<evidence type="ECO:0000313" key="2">
    <source>
        <dbReference type="EMBL" id="VDN17123.1"/>
    </source>
</evidence>
<dbReference type="Gene3D" id="3.10.20.90">
    <property type="entry name" value="Phosphatidylinositol 3-kinase Catalytic Subunit, Chain A, domain 1"/>
    <property type="match status" value="1"/>
</dbReference>
<dbReference type="GO" id="GO:0031593">
    <property type="term" value="F:polyubiquitin modification-dependent protein binding"/>
    <property type="evidence" value="ECO:0007669"/>
    <property type="project" value="TreeGrafter"/>
</dbReference>
<dbReference type="PROSITE" id="PS50053">
    <property type="entry name" value="UBIQUITIN_2"/>
    <property type="match status" value="1"/>
</dbReference>
<accession>A0A183DNB1</accession>
<dbReference type="WBParaSite" id="GPUH_0001021501-mRNA-1">
    <property type="protein sequence ID" value="GPUH_0001021501-mRNA-1"/>
    <property type="gene ID" value="GPUH_0001021501"/>
</dbReference>
<dbReference type="InterPro" id="IPR029071">
    <property type="entry name" value="Ubiquitin-like_domsf"/>
</dbReference>
<dbReference type="GO" id="GO:0005829">
    <property type="term" value="C:cytosol"/>
    <property type="evidence" value="ECO:0007669"/>
    <property type="project" value="TreeGrafter"/>
</dbReference>
<evidence type="ECO:0000259" key="1">
    <source>
        <dbReference type="PROSITE" id="PS50053"/>
    </source>
</evidence>
<dbReference type="SUPFAM" id="SSF54236">
    <property type="entry name" value="Ubiquitin-like"/>
    <property type="match status" value="1"/>
</dbReference>
<keyword evidence="3" id="KW-1185">Reference proteome</keyword>
<proteinExistence type="predicted"/>
<dbReference type="CDD" id="cd17039">
    <property type="entry name" value="Ubl_ubiquitin_like"/>
    <property type="match status" value="1"/>
</dbReference>
<dbReference type="InterPro" id="IPR000626">
    <property type="entry name" value="Ubiquitin-like_dom"/>
</dbReference>
<protein>
    <submittedName>
        <fullName evidence="4">Ubiquitin-like domain-containing protein</fullName>
    </submittedName>
</protein>
<evidence type="ECO:0000313" key="3">
    <source>
        <dbReference type="Proteomes" id="UP000271098"/>
    </source>
</evidence>
<dbReference type="GO" id="GO:0006511">
    <property type="term" value="P:ubiquitin-dependent protein catabolic process"/>
    <property type="evidence" value="ECO:0007669"/>
    <property type="project" value="TreeGrafter"/>
</dbReference>
<sequence length="226" mass="25489">MRLKVKTLDRGDHQLELDDDATLGMLRKLIEEKVGVVESRQRLIFQGRPLLCNDQPLKSCGVNDGLTVHMVERPADATLPAGLRTHNCDHERHSHGTDAPQSAPRFWTTLVSGELAIVRNIIFRNTNETVVSASRGPSALPSLRFFRLFQAMVRQILSDVVRDTSEITQTEVEPQENVPGNGDLTLRIRVRCSSRFRPIDSGARTRVQFAVDCLRRSERTLQLLEV</sequence>
<dbReference type="PANTHER" id="PTHR10677:SF3">
    <property type="entry name" value="FI07626P-RELATED"/>
    <property type="match status" value="1"/>
</dbReference>
<evidence type="ECO:0000313" key="4">
    <source>
        <dbReference type="WBParaSite" id="GPUH_0001021501-mRNA-1"/>
    </source>
</evidence>